<evidence type="ECO:0000256" key="1">
    <source>
        <dbReference type="SAM" id="SignalP"/>
    </source>
</evidence>
<proteinExistence type="predicted"/>
<reference evidence="2 3" key="1">
    <citation type="submission" date="2016-03" db="EMBL/GenBank/DDBJ databases">
        <title>Chemosynthetic sulphur-oxidizing symbionts of marine invertebrate animals are capable of nitrogen fixation.</title>
        <authorList>
            <person name="Petersen J.M."/>
            <person name="Kemper A."/>
            <person name="Gruber-Vodicka H."/>
            <person name="Cardini U."/>
            <person name="Geest Mvander."/>
            <person name="Kleiner M."/>
            <person name="Bulgheresi S."/>
            <person name="Fussmann M."/>
            <person name="Herbold C."/>
            <person name="Seah B.K.B."/>
            <person name="Antony C.Paul."/>
            <person name="Liu D."/>
            <person name="Belitz A."/>
            <person name="Weber M."/>
        </authorList>
    </citation>
    <scope>NUCLEOTIDE SEQUENCE [LARGE SCALE GENOMIC DNA]</scope>
    <source>
        <strain evidence="2">G_D</strain>
    </source>
</reference>
<dbReference type="OrthoDB" id="8434755at2"/>
<feature type="chain" id="PRO_5009119048" evidence="1">
    <location>
        <begin position="21"/>
        <end position="151"/>
    </location>
</feature>
<keyword evidence="3" id="KW-1185">Reference proteome</keyword>
<comment type="caution">
    <text evidence="2">The sequence shown here is derived from an EMBL/GenBank/DDBJ whole genome shotgun (WGS) entry which is preliminary data.</text>
</comment>
<sequence>MVRYLLLIGLAGLATSLCMADESDHTPTDSRKYYVEDIKSTMMQHIEDVVDEHGVFRLRDDKTGEVLTLKFVRIHDPVRQIGSDIYFACTDFHVVGEPDKLYDLDFWMNDKTGQLKIYQSKVHKEPRWSFLYGWYKQPRYTFVNDEIEYLY</sequence>
<evidence type="ECO:0000313" key="2">
    <source>
        <dbReference type="EMBL" id="ODB96483.1"/>
    </source>
</evidence>
<keyword evidence="1" id="KW-0732">Signal</keyword>
<protein>
    <submittedName>
        <fullName evidence="2">Uncharacterized protein</fullName>
    </submittedName>
</protein>
<dbReference type="STRING" id="1818881.A3196_06740"/>
<feature type="signal peptide" evidence="1">
    <location>
        <begin position="1"/>
        <end position="20"/>
    </location>
</feature>
<dbReference type="Proteomes" id="UP000094849">
    <property type="component" value="Unassembled WGS sequence"/>
</dbReference>
<accession>A0A1E2UP12</accession>
<gene>
    <name evidence="2" type="ORF">A3196_06740</name>
</gene>
<dbReference type="RefSeq" id="WP_069004211.1">
    <property type="nucleotide sequence ID" value="NZ_LVJW01000003.1"/>
</dbReference>
<dbReference type="EMBL" id="LVJZ01000003">
    <property type="protein sequence ID" value="ODB96483.1"/>
    <property type="molecule type" value="Genomic_DNA"/>
</dbReference>
<evidence type="ECO:0000313" key="3">
    <source>
        <dbReference type="Proteomes" id="UP000094849"/>
    </source>
</evidence>
<dbReference type="AlphaFoldDB" id="A0A1E2UP12"/>
<name>A0A1E2UP12_9GAMM</name>
<organism evidence="2 3">
    <name type="scientific">Candidatus Thiodiazotropha endoloripes</name>
    <dbReference type="NCBI Taxonomy" id="1818881"/>
    <lineage>
        <taxon>Bacteria</taxon>
        <taxon>Pseudomonadati</taxon>
        <taxon>Pseudomonadota</taxon>
        <taxon>Gammaproteobacteria</taxon>
        <taxon>Chromatiales</taxon>
        <taxon>Sedimenticolaceae</taxon>
        <taxon>Candidatus Thiodiazotropha</taxon>
    </lineage>
</organism>